<dbReference type="Gene3D" id="3.20.20.30">
    <property type="entry name" value="Luciferase-like domain"/>
    <property type="match status" value="1"/>
</dbReference>
<feature type="domain" description="Luciferase-like" evidence="3">
    <location>
        <begin position="33"/>
        <end position="287"/>
    </location>
</feature>
<reference evidence="4 5" key="1">
    <citation type="submission" date="2017-08" db="EMBL/GenBank/DDBJ databases">
        <title>Genome sequence of Streptomyces albireticuli NRRL B-1670.</title>
        <authorList>
            <person name="Graham D.E."/>
            <person name="Mahan K.M."/>
            <person name="Klingeman D.M."/>
            <person name="Hettich R.L."/>
            <person name="Parry R.J."/>
            <person name="Spain J.C."/>
        </authorList>
    </citation>
    <scope>NUCLEOTIDE SEQUENCE [LARGE SCALE GENOMIC DNA]</scope>
    <source>
        <strain evidence="4 5">NRRL B-1670</strain>
    </source>
</reference>
<feature type="compositionally biased region" description="Polar residues" evidence="2">
    <location>
        <begin position="21"/>
        <end position="30"/>
    </location>
</feature>
<keyword evidence="5" id="KW-1185">Reference proteome</keyword>
<feature type="region of interest" description="Disordered" evidence="2">
    <location>
        <begin position="1"/>
        <end position="30"/>
    </location>
</feature>
<organism evidence="4 5">
    <name type="scientific">Streptomyces albireticuli</name>
    <dbReference type="NCBI Taxonomy" id="1940"/>
    <lineage>
        <taxon>Bacteria</taxon>
        <taxon>Bacillati</taxon>
        <taxon>Actinomycetota</taxon>
        <taxon>Actinomycetes</taxon>
        <taxon>Kitasatosporales</taxon>
        <taxon>Streptomycetaceae</taxon>
        <taxon>Streptomyces</taxon>
    </lineage>
</organism>
<evidence type="ECO:0000256" key="2">
    <source>
        <dbReference type="SAM" id="MobiDB-lite"/>
    </source>
</evidence>
<feature type="compositionally biased region" description="Basic and acidic residues" evidence="2">
    <location>
        <begin position="1"/>
        <end position="11"/>
    </location>
</feature>
<name>A0A2A2D3J1_9ACTN</name>
<keyword evidence="1" id="KW-0560">Oxidoreductase</keyword>
<sequence length="352" mass="38491">MTPGRIPDRTGPDPGPYPLSDRNTVPQTPTDLRIGVVLPGRESVVERNDYPRHLGELSRKIEQLGYDSIWAGESPLARSRMNPVLALTAAATTTERVQLGTAVLLPLRPPVHLAHELACLDRISGGRLIAGLGSGFSSPATQAEFAAYGIPFGERVGRMRETLEICRALWRAEGEPVSFDGKYYRLEDVALLPVPDQPAGPPLWMAHSGEKMLERTGRIYDGWMPTSTTAAGYAKGWQRVREAREAAGRPESDVTGAVYLSVAVDRTPEKAEETLKAYFGAYYRLDLPTMRTTQGIFGGTPEQVAEWVGGYIAAGARHIVLRLPTPDLHEPSYRAALDRTAEELLPLLRGLA</sequence>
<protein>
    <submittedName>
        <fullName evidence="4">LLM class F420-dependent oxidoreductase</fullName>
    </submittedName>
</protein>
<comment type="caution">
    <text evidence="4">The sequence shown here is derived from an EMBL/GenBank/DDBJ whole genome shotgun (WGS) entry which is preliminary data.</text>
</comment>
<proteinExistence type="predicted"/>
<dbReference type="InterPro" id="IPR011251">
    <property type="entry name" value="Luciferase-like_dom"/>
</dbReference>
<dbReference type="PANTHER" id="PTHR43244">
    <property type="match status" value="1"/>
</dbReference>
<dbReference type="AlphaFoldDB" id="A0A2A2D3J1"/>
<accession>A0A2A2D3J1</accession>
<dbReference type="GO" id="GO:0016705">
    <property type="term" value="F:oxidoreductase activity, acting on paired donors, with incorporation or reduction of molecular oxygen"/>
    <property type="evidence" value="ECO:0007669"/>
    <property type="project" value="InterPro"/>
</dbReference>
<gene>
    <name evidence="4" type="ORF">CK936_26280</name>
</gene>
<dbReference type="SUPFAM" id="SSF51679">
    <property type="entry name" value="Bacterial luciferase-like"/>
    <property type="match status" value="1"/>
</dbReference>
<evidence type="ECO:0000313" key="5">
    <source>
        <dbReference type="Proteomes" id="UP000218944"/>
    </source>
</evidence>
<evidence type="ECO:0000256" key="1">
    <source>
        <dbReference type="ARBA" id="ARBA00023002"/>
    </source>
</evidence>
<dbReference type="EMBL" id="NSJV01000505">
    <property type="protein sequence ID" value="PAU46027.1"/>
    <property type="molecule type" value="Genomic_DNA"/>
</dbReference>
<dbReference type="InterPro" id="IPR050564">
    <property type="entry name" value="F420-G6PD/mer"/>
</dbReference>
<dbReference type="Pfam" id="PF00296">
    <property type="entry name" value="Bac_luciferase"/>
    <property type="match status" value="1"/>
</dbReference>
<evidence type="ECO:0000313" key="4">
    <source>
        <dbReference type="EMBL" id="PAU46027.1"/>
    </source>
</evidence>
<dbReference type="Proteomes" id="UP000218944">
    <property type="component" value="Unassembled WGS sequence"/>
</dbReference>
<dbReference type="InterPro" id="IPR036661">
    <property type="entry name" value="Luciferase-like_sf"/>
</dbReference>
<dbReference type="PANTHER" id="PTHR43244:SF1">
    <property type="entry name" value="5,10-METHYLENETETRAHYDROMETHANOPTERIN REDUCTASE"/>
    <property type="match status" value="1"/>
</dbReference>
<evidence type="ECO:0000259" key="3">
    <source>
        <dbReference type="Pfam" id="PF00296"/>
    </source>
</evidence>